<dbReference type="PANTHER" id="PTHR46211:SF14">
    <property type="entry name" value="GLYCEROPHOSPHODIESTER PHOSPHODIESTERASE"/>
    <property type="match status" value="1"/>
</dbReference>
<dbReference type="InterPro" id="IPR017946">
    <property type="entry name" value="PLC-like_Pdiesterase_TIM-brl"/>
</dbReference>
<dbReference type="GO" id="GO:0006629">
    <property type="term" value="P:lipid metabolic process"/>
    <property type="evidence" value="ECO:0007669"/>
    <property type="project" value="InterPro"/>
</dbReference>
<dbReference type="PROSITE" id="PS51704">
    <property type="entry name" value="GP_PDE"/>
    <property type="match status" value="1"/>
</dbReference>
<gene>
    <name evidence="2" type="ORF">D6D28_09681</name>
</gene>
<dbReference type="GO" id="GO:0008081">
    <property type="term" value="F:phosphoric diester hydrolase activity"/>
    <property type="evidence" value="ECO:0007669"/>
    <property type="project" value="InterPro"/>
</dbReference>
<evidence type="ECO:0000259" key="1">
    <source>
        <dbReference type="PROSITE" id="PS51704"/>
    </source>
</evidence>
<reference evidence="2 3" key="1">
    <citation type="submission" date="2018-10" db="EMBL/GenBank/DDBJ databases">
        <title>Fifty Aureobasidium pullulans genomes reveal a recombining polyextremotolerant generalist.</title>
        <authorList>
            <person name="Gostincar C."/>
            <person name="Turk M."/>
            <person name="Zajc J."/>
            <person name="Gunde-Cimerman N."/>
        </authorList>
    </citation>
    <scope>NUCLEOTIDE SEQUENCE [LARGE SCALE GENOMIC DNA]</scope>
    <source>
        <strain evidence="2 3">EXF-11900</strain>
    </source>
</reference>
<dbReference type="InterPro" id="IPR030395">
    <property type="entry name" value="GP_PDE_dom"/>
</dbReference>
<dbReference type="AlphaFoldDB" id="A0A4S8S415"/>
<accession>A0A4S8S415</accession>
<sequence length="410" mass="44865">MISVVVAYCPILCSTNMASTIGLVAGLAALNVVAAMPFTIPYLDKSGRVEVQGHRGGLSMRTEESLWVWNAVFSDKDHRLTNVSLQAFAHALEVGVDVLEMDTVFTSDGVPVIWHDHWIYPTKCTGEYVNQYIANLTLAQVKTLDCSLQLAAQPQQEREFLRANSWNCHTYEPDIVHPGTTIATLEEVLELVKCYGDEGVTINLETKLSPTAPNETLSVDTYITDLIPILQKHGFESRTSIQSFDWRTLVGIHAAYPEVTIVALLDETTVVPDETNMTYPWLENSVYPWLGGVDLDTFSGDWVAAAHSIGASILSPNHGTGNASDATVNTPDYVPFTTKDVVDRAHGLGMQVIPWTVDAEVTISKLLGDGVDAIISNYPERVMYVGRQRGLSVGRARNPSKPECLVNASA</sequence>
<protein>
    <submittedName>
        <fullName evidence="2">Glycerophosphoryl diester phosphodiesterase</fullName>
    </submittedName>
</protein>
<dbReference type="PANTHER" id="PTHR46211">
    <property type="entry name" value="GLYCEROPHOSPHORYL DIESTER PHOSPHODIESTERASE"/>
    <property type="match status" value="1"/>
</dbReference>
<evidence type="ECO:0000313" key="3">
    <source>
        <dbReference type="Proteomes" id="UP000304951"/>
    </source>
</evidence>
<dbReference type="SUPFAM" id="SSF51695">
    <property type="entry name" value="PLC-like phosphodiesterases"/>
    <property type="match status" value="1"/>
</dbReference>
<proteinExistence type="predicted"/>
<dbReference type="Pfam" id="PF03009">
    <property type="entry name" value="GDPD"/>
    <property type="match status" value="1"/>
</dbReference>
<dbReference type="Proteomes" id="UP000304951">
    <property type="component" value="Unassembled WGS sequence"/>
</dbReference>
<feature type="domain" description="GP-PDE" evidence="1">
    <location>
        <begin position="49"/>
        <end position="386"/>
    </location>
</feature>
<comment type="caution">
    <text evidence="2">The sequence shown here is derived from an EMBL/GenBank/DDBJ whole genome shotgun (WGS) entry which is preliminary data.</text>
</comment>
<dbReference type="EMBL" id="QZAF01000790">
    <property type="protein sequence ID" value="THV64735.1"/>
    <property type="molecule type" value="Genomic_DNA"/>
</dbReference>
<name>A0A4S8S415_AURPU</name>
<organism evidence="2 3">
    <name type="scientific">Aureobasidium pullulans</name>
    <name type="common">Black yeast</name>
    <name type="synonym">Pullularia pullulans</name>
    <dbReference type="NCBI Taxonomy" id="5580"/>
    <lineage>
        <taxon>Eukaryota</taxon>
        <taxon>Fungi</taxon>
        <taxon>Dikarya</taxon>
        <taxon>Ascomycota</taxon>
        <taxon>Pezizomycotina</taxon>
        <taxon>Dothideomycetes</taxon>
        <taxon>Dothideomycetidae</taxon>
        <taxon>Dothideales</taxon>
        <taxon>Saccotheciaceae</taxon>
        <taxon>Aureobasidium</taxon>
    </lineage>
</organism>
<evidence type="ECO:0000313" key="2">
    <source>
        <dbReference type="EMBL" id="THV64735.1"/>
    </source>
</evidence>
<dbReference type="Gene3D" id="3.20.20.190">
    <property type="entry name" value="Phosphatidylinositol (PI) phosphodiesterase"/>
    <property type="match status" value="1"/>
</dbReference>